<name>A0ACB7VQ31_DIOAL</name>
<organism evidence="1 2">
    <name type="scientific">Dioscorea alata</name>
    <name type="common">Purple yam</name>
    <dbReference type="NCBI Taxonomy" id="55571"/>
    <lineage>
        <taxon>Eukaryota</taxon>
        <taxon>Viridiplantae</taxon>
        <taxon>Streptophyta</taxon>
        <taxon>Embryophyta</taxon>
        <taxon>Tracheophyta</taxon>
        <taxon>Spermatophyta</taxon>
        <taxon>Magnoliopsida</taxon>
        <taxon>Liliopsida</taxon>
        <taxon>Dioscoreales</taxon>
        <taxon>Dioscoreaceae</taxon>
        <taxon>Dioscorea</taxon>
    </lineage>
</organism>
<dbReference type="Proteomes" id="UP000827976">
    <property type="component" value="Chromosome 7"/>
</dbReference>
<keyword evidence="2" id="KW-1185">Reference proteome</keyword>
<reference evidence="2" key="1">
    <citation type="journal article" date="2022" name="Nat. Commun.">
        <title>Chromosome evolution and the genetic basis of agronomically important traits in greater yam.</title>
        <authorList>
            <person name="Bredeson J.V."/>
            <person name="Lyons J.B."/>
            <person name="Oniyinde I.O."/>
            <person name="Okereke N.R."/>
            <person name="Kolade O."/>
            <person name="Nnabue I."/>
            <person name="Nwadili C.O."/>
            <person name="Hribova E."/>
            <person name="Parker M."/>
            <person name="Nwogha J."/>
            <person name="Shu S."/>
            <person name="Carlson J."/>
            <person name="Kariba R."/>
            <person name="Muthemba S."/>
            <person name="Knop K."/>
            <person name="Barton G.J."/>
            <person name="Sherwood A.V."/>
            <person name="Lopez-Montes A."/>
            <person name="Asiedu R."/>
            <person name="Jamnadass R."/>
            <person name="Muchugi A."/>
            <person name="Goodstein D."/>
            <person name="Egesi C.N."/>
            <person name="Featherston J."/>
            <person name="Asfaw A."/>
            <person name="Simpson G.G."/>
            <person name="Dolezel J."/>
            <person name="Hendre P.S."/>
            <person name="Van Deynze A."/>
            <person name="Kumar P.L."/>
            <person name="Obidiegwu J.E."/>
            <person name="Bhattacharjee R."/>
            <person name="Rokhsar D.S."/>
        </authorList>
    </citation>
    <scope>NUCLEOTIDE SEQUENCE [LARGE SCALE GENOMIC DNA]</scope>
    <source>
        <strain evidence="2">cv. TDa95/00328</strain>
    </source>
</reference>
<evidence type="ECO:0000313" key="2">
    <source>
        <dbReference type="Proteomes" id="UP000827976"/>
    </source>
</evidence>
<evidence type="ECO:0000313" key="1">
    <source>
        <dbReference type="EMBL" id="KAH7676707.1"/>
    </source>
</evidence>
<proteinExistence type="predicted"/>
<protein>
    <submittedName>
        <fullName evidence="1">Uncharacterized protein</fullName>
    </submittedName>
</protein>
<sequence>MILCVTGSSLALRAPIGGGPPIASSGATESSPRPLAPKRNQSASMYSKFNANWIRSTSVGYTAMGMIGGAGSHLGLTLERLKGKQEKKKKKARRKKVRTPRKLYMEEMKLVLKRCLPHLIPGLDVFTYIYYFFIR</sequence>
<gene>
    <name evidence="1" type="ORF">IHE45_07G034700</name>
</gene>
<dbReference type="EMBL" id="CM037017">
    <property type="protein sequence ID" value="KAH7676707.1"/>
    <property type="molecule type" value="Genomic_DNA"/>
</dbReference>
<accession>A0ACB7VQ31</accession>
<comment type="caution">
    <text evidence="1">The sequence shown here is derived from an EMBL/GenBank/DDBJ whole genome shotgun (WGS) entry which is preliminary data.</text>
</comment>